<dbReference type="PANTHER" id="PTHR13799:SF14">
    <property type="entry name" value="GTP CYCLOHYDROLASE 1 TYPE 2 HOMOLOG"/>
    <property type="match status" value="1"/>
</dbReference>
<dbReference type="SUPFAM" id="SSF102705">
    <property type="entry name" value="NIF3 (NGG1p interacting factor 3)-like"/>
    <property type="match status" value="1"/>
</dbReference>
<dbReference type="EMBL" id="DVHU01000115">
    <property type="protein sequence ID" value="HIR94330.1"/>
    <property type="molecule type" value="Genomic_DNA"/>
</dbReference>
<dbReference type="AlphaFoldDB" id="A0A9D1JGY5"/>
<sequence>MRNAEEIIRALEQRWPKSQACEWDNVGLLAGRRDRQVDTVFVALDVTEETLQGAVDAGAQMMVTHHPLLFSPVKQINDGDFMGRRLLGLIEHQVTYYAMHTNFDVTGMGELNRQALGIEESLPLEAEDPQNPHIGIGRVGDLREPVTLEEFARRVKEGMKVPSLRVYGDPGMMISRAAVCGGSGKSVIGQALEAGAQALVTGDVDYHTAIDTLARGMAVIDPGHYGSEYVFISYMAEQLRQMFPDLKVEEAAISHPYRVV</sequence>
<proteinExistence type="inferred from homology"/>
<evidence type="ECO:0000256" key="1">
    <source>
        <dbReference type="ARBA" id="ARBA00006964"/>
    </source>
</evidence>
<dbReference type="GO" id="GO:0005737">
    <property type="term" value="C:cytoplasm"/>
    <property type="evidence" value="ECO:0007669"/>
    <property type="project" value="TreeGrafter"/>
</dbReference>
<evidence type="ECO:0000256" key="3">
    <source>
        <dbReference type="ARBA" id="ARBA00022723"/>
    </source>
</evidence>
<evidence type="ECO:0000313" key="5">
    <source>
        <dbReference type="EMBL" id="HIR94330.1"/>
    </source>
</evidence>
<feature type="binding site" evidence="4">
    <location>
        <position position="224"/>
    </location>
    <ligand>
        <name>a divalent metal cation</name>
        <dbReference type="ChEBI" id="CHEBI:60240"/>
        <label>1</label>
    </ligand>
</feature>
<dbReference type="FunFam" id="3.40.1390.30:FF:000001">
    <property type="entry name" value="GTP cyclohydrolase 1 type 2"/>
    <property type="match status" value="1"/>
</dbReference>
<dbReference type="Proteomes" id="UP000886841">
    <property type="component" value="Unassembled WGS sequence"/>
</dbReference>
<dbReference type="InterPro" id="IPR002678">
    <property type="entry name" value="DUF34/NIF3"/>
</dbReference>
<feature type="binding site" evidence="4">
    <location>
        <position position="65"/>
    </location>
    <ligand>
        <name>a divalent metal cation</name>
        <dbReference type="ChEBI" id="CHEBI:60240"/>
        <label>1</label>
    </ligand>
</feature>
<reference evidence="5" key="1">
    <citation type="submission" date="2020-10" db="EMBL/GenBank/DDBJ databases">
        <authorList>
            <person name="Gilroy R."/>
        </authorList>
    </citation>
    <scope>NUCLEOTIDE SEQUENCE</scope>
    <source>
        <strain evidence="5">ChiSxjej1B13-7041</strain>
    </source>
</reference>
<dbReference type="Pfam" id="PF01784">
    <property type="entry name" value="DUF34_NIF3"/>
    <property type="match status" value="1"/>
</dbReference>
<accession>A0A9D1JGY5</accession>
<name>A0A9D1JGY5_9FIRM</name>
<reference evidence="5" key="2">
    <citation type="journal article" date="2021" name="PeerJ">
        <title>Extensive microbial diversity within the chicken gut microbiome revealed by metagenomics and culture.</title>
        <authorList>
            <person name="Gilroy R."/>
            <person name="Ravi A."/>
            <person name="Getino M."/>
            <person name="Pursley I."/>
            <person name="Horton D.L."/>
            <person name="Alikhan N.F."/>
            <person name="Baker D."/>
            <person name="Gharbi K."/>
            <person name="Hall N."/>
            <person name="Watson M."/>
            <person name="Adriaenssens E.M."/>
            <person name="Foster-Nyarko E."/>
            <person name="Jarju S."/>
            <person name="Secka A."/>
            <person name="Antonio M."/>
            <person name="Oren A."/>
            <person name="Chaudhuri R.R."/>
            <person name="La Ragione R."/>
            <person name="Hildebrand F."/>
            <person name="Pallen M.J."/>
        </authorList>
    </citation>
    <scope>NUCLEOTIDE SEQUENCE</scope>
    <source>
        <strain evidence="5">ChiSxjej1B13-7041</strain>
    </source>
</reference>
<dbReference type="GO" id="GO:0046872">
    <property type="term" value="F:metal ion binding"/>
    <property type="evidence" value="ECO:0007669"/>
    <property type="project" value="UniProtKB-KW"/>
</dbReference>
<evidence type="ECO:0000313" key="6">
    <source>
        <dbReference type="Proteomes" id="UP000886841"/>
    </source>
</evidence>
<feature type="binding site" evidence="4">
    <location>
        <position position="104"/>
    </location>
    <ligand>
        <name>a divalent metal cation</name>
        <dbReference type="ChEBI" id="CHEBI:60240"/>
        <label>1</label>
    </ligand>
</feature>
<keyword evidence="3 4" id="KW-0479">Metal-binding</keyword>
<dbReference type="InterPro" id="IPR036069">
    <property type="entry name" value="DUF34/NIF3_sf"/>
</dbReference>
<evidence type="ECO:0000256" key="4">
    <source>
        <dbReference type="PIRSR" id="PIRSR602678-1"/>
    </source>
</evidence>
<evidence type="ECO:0000256" key="2">
    <source>
        <dbReference type="ARBA" id="ARBA00022112"/>
    </source>
</evidence>
<organism evidence="5 6">
    <name type="scientific">Candidatus Egerieimonas intestinavium</name>
    <dbReference type="NCBI Taxonomy" id="2840777"/>
    <lineage>
        <taxon>Bacteria</taxon>
        <taxon>Bacillati</taxon>
        <taxon>Bacillota</taxon>
        <taxon>Clostridia</taxon>
        <taxon>Lachnospirales</taxon>
        <taxon>Lachnospiraceae</taxon>
        <taxon>Lachnospiraceae incertae sedis</taxon>
        <taxon>Candidatus Egerieimonas</taxon>
    </lineage>
</organism>
<protein>
    <recommendedName>
        <fullName evidence="2">GTP cyclohydrolase 1 type 2 homolog</fullName>
    </recommendedName>
</protein>
<comment type="similarity">
    <text evidence="1">Belongs to the GTP cyclohydrolase I type 2/NIF3 family.</text>
</comment>
<feature type="binding site" evidence="4">
    <location>
        <position position="66"/>
    </location>
    <ligand>
        <name>a divalent metal cation</name>
        <dbReference type="ChEBI" id="CHEBI:60240"/>
        <label>1</label>
    </ligand>
</feature>
<gene>
    <name evidence="5" type="ORF">IAB98_13025</name>
</gene>
<dbReference type="PANTHER" id="PTHR13799">
    <property type="entry name" value="NGG1 INTERACTING FACTOR 3"/>
    <property type="match status" value="1"/>
</dbReference>
<feature type="binding site" evidence="4">
    <location>
        <position position="228"/>
    </location>
    <ligand>
        <name>a divalent metal cation</name>
        <dbReference type="ChEBI" id="CHEBI:60240"/>
        <label>1</label>
    </ligand>
</feature>
<dbReference type="NCBIfam" id="TIGR00486">
    <property type="entry name" value="YbgI_SA1388"/>
    <property type="match status" value="1"/>
</dbReference>
<comment type="caution">
    <text evidence="5">The sequence shown here is derived from an EMBL/GenBank/DDBJ whole genome shotgun (WGS) entry which is preliminary data.</text>
</comment>
<dbReference type="Gene3D" id="3.40.1390.30">
    <property type="entry name" value="NIF3 (NGG1p interacting factor 3)-like"/>
    <property type="match status" value="2"/>
</dbReference>